<evidence type="ECO:0000256" key="2">
    <source>
        <dbReference type="ARBA" id="ARBA00010363"/>
    </source>
</evidence>
<dbReference type="SUPFAM" id="SSF54593">
    <property type="entry name" value="Glyoxalase/Bleomycin resistance protein/Dihydroxybiphenyl dioxygenase"/>
    <property type="match status" value="2"/>
</dbReference>
<feature type="binding site" evidence="8">
    <location>
        <position position="352"/>
    </location>
    <ligand>
        <name>Zn(2+)</name>
        <dbReference type="ChEBI" id="CHEBI:29105"/>
        <note>ligand shared between dimeric partners</note>
    </ligand>
</feature>
<feature type="active site" description="Proton donor/acceptor" evidence="7">
    <location>
        <position position="352"/>
    </location>
</feature>
<dbReference type="PANTHER" id="PTHR10374:SF30">
    <property type="entry name" value="LACTOYLGLUTATHIONE LYASE"/>
    <property type="match status" value="1"/>
</dbReference>
<dbReference type="PROSITE" id="PS51819">
    <property type="entry name" value="VOC"/>
    <property type="match status" value="2"/>
</dbReference>
<keyword evidence="10" id="KW-0812">Transmembrane</keyword>
<feature type="domain" description="VOC" evidence="11">
    <location>
        <begin position="367"/>
        <end position="514"/>
    </location>
</feature>
<evidence type="ECO:0000256" key="9">
    <source>
        <dbReference type="RuleBase" id="RU361179"/>
    </source>
</evidence>
<evidence type="ECO:0000256" key="3">
    <source>
        <dbReference type="ARBA" id="ARBA00012081"/>
    </source>
</evidence>
<dbReference type="InterPro" id="IPR018146">
    <property type="entry name" value="Glyoxalase_1_CS"/>
</dbReference>
<dbReference type="GO" id="GO:0004462">
    <property type="term" value="F:lactoylglutathione lyase activity"/>
    <property type="evidence" value="ECO:0007669"/>
    <property type="project" value="UniProtKB-UniRule"/>
</dbReference>
<evidence type="ECO:0000256" key="6">
    <source>
        <dbReference type="ARBA" id="ARBA00023239"/>
    </source>
</evidence>
<sequence>MDTSSTFSVLPSPPTTYCTQCDEPDTDLRDISMGTRPWILLAVGATFVGVFFATQCWTKESTSSAYTQPATARAISSMVAHRGTTPIPFDGTLAQVVHTMSDVSSRPEETPSRLEWPNSMFQGHNRFLPSALGAAVAVLLGLFISGTRRKFRAQAVPLPPAPMDVVAPVFDTPKRLAMIATAGEKTDAAVESSRPAAAPGSVNWSWQQTMLRVKDPVKSLAFYRDLLGFTLLDRLDFPDMKFSLYFLTSLPPDAEPYALEPGTPEAHRYLWTYPGVTLELTHNWGTEDDEDFAYHPGNADRDGFGHIAVACDDVYACSAELEAAGVAFKKRPDEGRMKGLAFALDPDGYWVEIVRRGEASALPNKYNFAQTMLRVRDPKVSVPFYESLGLTLVRQMTFADFSLYFMANVPPDVVAPPPDSDEATAFCASLFGPVLELTHNHGTETEEGFAHHTGNTEGRKGFGHIGFLVDDVDAACAQLEPLGLGFVKRPLDGSMKGLAFAKDPDGYWVEIVKRGGYDDVATPYWLEPASA</sequence>
<evidence type="ECO:0000256" key="7">
    <source>
        <dbReference type="PIRSR" id="PIRSR604361-1"/>
    </source>
</evidence>
<keyword evidence="10" id="KW-0472">Membrane</keyword>
<evidence type="ECO:0000256" key="4">
    <source>
        <dbReference type="ARBA" id="ARBA00022723"/>
    </source>
</evidence>
<gene>
    <name evidence="12" type="ORF">EGYM00163_LOCUS49801</name>
</gene>
<accession>A0A7S4GIX5</accession>
<feature type="binding site" evidence="8">
    <location>
        <position position="306"/>
    </location>
    <ligand>
        <name>Zn(2+)</name>
        <dbReference type="ChEBI" id="CHEBI:29105"/>
        <note>ligand shared between dimeric partners</note>
    </ligand>
</feature>
<dbReference type="EMBL" id="HBJA01144541">
    <property type="protein sequence ID" value="CAE0838429.1"/>
    <property type="molecule type" value="Transcribed_RNA"/>
</dbReference>
<comment type="catalytic activity">
    <reaction evidence="9">
        <text>(R)-S-lactoylglutathione = methylglyoxal + glutathione</text>
        <dbReference type="Rhea" id="RHEA:19069"/>
        <dbReference type="ChEBI" id="CHEBI:17158"/>
        <dbReference type="ChEBI" id="CHEBI:57474"/>
        <dbReference type="ChEBI" id="CHEBI:57925"/>
        <dbReference type="EC" id="4.4.1.5"/>
    </reaction>
</comment>
<evidence type="ECO:0000256" key="5">
    <source>
        <dbReference type="ARBA" id="ARBA00022833"/>
    </source>
</evidence>
<dbReference type="InterPro" id="IPR029068">
    <property type="entry name" value="Glyas_Bleomycin-R_OHBP_Dase"/>
</dbReference>
<dbReference type="CDD" id="cd07233">
    <property type="entry name" value="GlxI_Zn"/>
    <property type="match status" value="2"/>
</dbReference>
<evidence type="ECO:0000259" key="11">
    <source>
        <dbReference type="PROSITE" id="PS51819"/>
    </source>
</evidence>
<keyword evidence="6 9" id="KW-0456">Lyase</keyword>
<feature type="binding site" evidence="8">
    <location>
        <position position="279"/>
    </location>
    <ligand>
        <name>Zn(2+)</name>
        <dbReference type="ChEBI" id="CHEBI:29105"/>
        <note>ligand shared between dimeric partners</note>
    </ligand>
</feature>
<dbReference type="AlphaFoldDB" id="A0A7S4GIX5"/>
<comment type="similarity">
    <text evidence="2 9">Belongs to the glyoxalase I family.</text>
</comment>
<feature type="transmembrane region" description="Helical" evidence="10">
    <location>
        <begin position="38"/>
        <end position="57"/>
    </location>
</feature>
<feature type="transmembrane region" description="Helical" evidence="10">
    <location>
        <begin position="127"/>
        <end position="144"/>
    </location>
</feature>
<evidence type="ECO:0000256" key="1">
    <source>
        <dbReference type="ARBA" id="ARBA00005008"/>
    </source>
</evidence>
<dbReference type="GO" id="GO:0046872">
    <property type="term" value="F:metal ion binding"/>
    <property type="evidence" value="ECO:0007669"/>
    <property type="project" value="UniProtKB-UniRule"/>
</dbReference>
<dbReference type="PROSITE" id="PS00935">
    <property type="entry name" value="GLYOXALASE_I_2"/>
    <property type="match status" value="2"/>
</dbReference>
<dbReference type="PROSITE" id="PS00934">
    <property type="entry name" value="GLYOXALASE_I_1"/>
    <property type="match status" value="2"/>
</dbReference>
<protein>
    <recommendedName>
        <fullName evidence="3 9">Lactoylglutathione lyase</fullName>
        <ecNumber evidence="3 9">4.4.1.5</ecNumber>
    </recommendedName>
    <alternativeName>
        <fullName evidence="9">Glyoxalase I</fullName>
    </alternativeName>
</protein>
<proteinExistence type="inferred from homology"/>
<keyword evidence="5 8" id="KW-0862">Zinc</keyword>
<comment type="function">
    <text evidence="9">Catalyzes the conversion of hemimercaptal, formed from methylglyoxal and glutathione, to S-lactoylglutathione.</text>
</comment>
<dbReference type="InterPro" id="IPR004361">
    <property type="entry name" value="Glyoxalase_1"/>
</dbReference>
<dbReference type="NCBIfam" id="TIGR00068">
    <property type="entry name" value="glyox_I"/>
    <property type="match status" value="2"/>
</dbReference>
<comment type="cofactor">
    <cofactor evidence="8">
        <name>Zn(2+)</name>
        <dbReference type="ChEBI" id="CHEBI:29105"/>
    </cofactor>
    <text evidence="8">Binds 1 zinc ion per subunit. In the homodimer, two zinc ions are bound between subunits.</text>
</comment>
<keyword evidence="4 8" id="KW-0479">Metal-binding</keyword>
<feature type="domain" description="VOC" evidence="11">
    <location>
        <begin position="205"/>
        <end position="356"/>
    </location>
</feature>
<feature type="binding site" evidence="8">
    <location>
        <position position="208"/>
    </location>
    <ligand>
        <name>Zn(2+)</name>
        <dbReference type="ChEBI" id="CHEBI:29105"/>
        <note>ligand shared between dimeric partners</note>
    </ligand>
</feature>
<dbReference type="InterPro" id="IPR004360">
    <property type="entry name" value="Glyas_Fos-R_dOase_dom"/>
</dbReference>
<name>A0A7S4GIX5_9EUGL</name>
<dbReference type="PANTHER" id="PTHR10374">
    <property type="entry name" value="LACTOYLGLUTATHIONE LYASE GLYOXALASE I"/>
    <property type="match status" value="1"/>
</dbReference>
<dbReference type="Pfam" id="PF00903">
    <property type="entry name" value="Glyoxalase"/>
    <property type="match status" value="2"/>
</dbReference>
<comment type="pathway">
    <text evidence="1 9">Secondary metabolite metabolism; methylglyoxal degradation; (R)-lactate from methylglyoxal: step 1/2.</text>
</comment>
<organism evidence="12">
    <name type="scientific">Eutreptiella gymnastica</name>
    <dbReference type="NCBI Taxonomy" id="73025"/>
    <lineage>
        <taxon>Eukaryota</taxon>
        <taxon>Discoba</taxon>
        <taxon>Euglenozoa</taxon>
        <taxon>Euglenida</taxon>
        <taxon>Spirocuta</taxon>
        <taxon>Euglenophyceae</taxon>
        <taxon>Eutreptiales</taxon>
        <taxon>Eutreptiaceae</taxon>
        <taxon>Eutreptiella</taxon>
    </lineage>
</organism>
<dbReference type="Gene3D" id="3.10.180.10">
    <property type="entry name" value="2,3-Dihydroxybiphenyl 1,2-Dioxygenase, domain 1"/>
    <property type="match status" value="2"/>
</dbReference>
<evidence type="ECO:0000256" key="10">
    <source>
        <dbReference type="SAM" id="Phobius"/>
    </source>
</evidence>
<dbReference type="InterPro" id="IPR037523">
    <property type="entry name" value="VOC_core"/>
</dbReference>
<reference evidence="12" key="1">
    <citation type="submission" date="2021-01" db="EMBL/GenBank/DDBJ databases">
        <authorList>
            <person name="Corre E."/>
            <person name="Pelletier E."/>
            <person name="Niang G."/>
            <person name="Scheremetjew M."/>
            <person name="Finn R."/>
            <person name="Kale V."/>
            <person name="Holt S."/>
            <person name="Cochrane G."/>
            <person name="Meng A."/>
            <person name="Brown T."/>
            <person name="Cohen L."/>
        </authorList>
    </citation>
    <scope>NUCLEOTIDE SEQUENCE</scope>
    <source>
        <strain evidence="12">CCMP1594</strain>
    </source>
</reference>
<keyword evidence="10" id="KW-1133">Transmembrane helix</keyword>
<evidence type="ECO:0000313" key="12">
    <source>
        <dbReference type="EMBL" id="CAE0838429.1"/>
    </source>
</evidence>
<dbReference type="EC" id="4.4.1.5" evidence="3 9"/>
<dbReference type="UniPathway" id="UPA00619">
    <property type="reaction ID" value="UER00675"/>
</dbReference>
<evidence type="ECO:0000256" key="8">
    <source>
        <dbReference type="PIRSR" id="PIRSR604361-3"/>
    </source>
</evidence>